<dbReference type="Pfam" id="PF06985">
    <property type="entry name" value="HET"/>
    <property type="match status" value="1"/>
</dbReference>
<evidence type="ECO:0000313" key="2">
    <source>
        <dbReference type="EMBL" id="OSS48847.1"/>
    </source>
</evidence>
<dbReference type="STRING" id="105696.A0A1Y2M072"/>
<evidence type="ECO:0000313" key="3">
    <source>
        <dbReference type="Proteomes" id="UP000193240"/>
    </source>
</evidence>
<dbReference type="InParanoid" id="A0A1Y2M072"/>
<dbReference type="EMBL" id="KZ107845">
    <property type="protein sequence ID" value="OSS48847.1"/>
    <property type="molecule type" value="Genomic_DNA"/>
</dbReference>
<dbReference type="OMA" id="GIWESEV"/>
<organism evidence="2 3">
    <name type="scientific">Epicoccum nigrum</name>
    <name type="common">Soil fungus</name>
    <name type="synonym">Epicoccum purpurascens</name>
    <dbReference type="NCBI Taxonomy" id="105696"/>
    <lineage>
        <taxon>Eukaryota</taxon>
        <taxon>Fungi</taxon>
        <taxon>Dikarya</taxon>
        <taxon>Ascomycota</taxon>
        <taxon>Pezizomycotina</taxon>
        <taxon>Dothideomycetes</taxon>
        <taxon>Pleosporomycetidae</taxon>
        <taxon>Pleosporales</taxon>
        <taxon>Pleosporineae</taxon>
        <taxon>Didymellaceae</taxon>
        <taxon>Epicoccum</taxon>
    </lineage>
</organism>
<keyword evidence="3" id="KW-1185">Reference proteome</keyword>
<proteinExistence type="predicted"/>
<dbReference type="InterPro" id="IPR010730">
    <property type="entry name" value="HET"/>
</dbReference>
<dbReference type="Proteomes" id="UP000193240">
    <property type="component" value="Unassembled WGS sequence"/>
</dbReference>
<reference evidence="2 3" key="1">
    <citation type="journal article" date="2017" name="Genome Announc.">
        <title>Genome sequence of the saprophytic ascomycete Epicoccum nigrum ICMP 19927 strain isolated from New Zealand.</title>
        <authorList>
            <person name="Fokin M."/>
            <person name="Fleetwood D."/>
            <person name="Weir B.S."/>
            <person name="Villas-Boas S.G."/>
        </authorList>
    </citation>
    <scope>NUCLEOTIDE SEQUENCE [LARGE SCALE GENOMIC DNA]</scope>
    <source>
        <strain evidence="2 3">ICMP 19927</strain>
    </source>
</reference>
<evidence type="ECO:0000259" key="1">
    <source>
        <dbReference type="Pfam" id="PF06985"/>
    </source>
</evidence>
<sequence>MDDLRPHSCSHCREIVIDGSVRFHNGLQGPSDRPKYIYTFANVAANAETCAFFRWAQNILLNSSTGVFAITFDKNRDYITAEWRDSYDHVTNRSGRRIGCARLYMFAEEDDTAAEVIHSRPCTASRARPEDLIRYQTSFRDCQGHGSCNRFVRKLQQFTPPRRLLCIEPDSSPRLCTILKERCPRYAALTYRWGPTTPQQERSKTVRGNVEDRHISVDLSDLPRTISDAIKVTQVLGLSYLWVDAFCIIQDDDTDREIEISKMGSIYQGADITVAAASSESSADGFLGDRDLAWAYGQVFRLPYRYRRGDDEVEGSVLLSEGQMRDDYAEPIDDRAWTMQEDLLSFRLLRFGSEQTTWRCPSVHKSIDGGSHPSKRTGGMDFGLNYNNKFQSHTSNAKNYRLHKRWDAWQVSMCHYTARQLSHPGDRLIACAALTEKFAALHSLSSTEYLAGLWKGDILAQLLWYKRDPDSETKRWSGPSWSWASLTGPVGYPTREMYSNDNYVIQTRAELDHSKMFYKNQGHSYTKMEPACLWLYGGLQPAHCDGRNLWEDVRFTKSLPLHVDWDSLAYRSQQTMWCFEIMSSPRDNQEHLTLGLVLTENTNAQFERVGFFSTWDIAVKNWFDRTKKTICLV</sequence>
<protein>
    <recommendedName>
        <fullName evidence="1">Heterokaryon incompatibility domain-containing protein</fullName>
    </recommendedName>
</protein>
<dbReference type="PANTHER" id="PTHR33112:SF16">
    <property type="entry name" value="HETEROKARYON INCOMPATIBILITY DOMAIN-CONTAINING PROTEIN"/>
    <property type="match status" value="1"/>
</dbReference>
<dbReference type="AlphaFoldDB" id="A0A1Y2M072"/>
<accession>A0A1Y2M072</accession>
<name>A0A1Y2M072_EPING</name>
<feature type="domain" description="Heterokaryon incompatibility" evidence="1">
    <location>
        <begin position="186"/>
        <end position="341"/>
    </location>
</feature>
<dbReference type="PANTHER" id="PTHR33112">
    <property type="entry name" value="DOMAIN PROTEIN, PUTATIVE-RELATED"/>
    <property type="match status" value="1"/>
</dbReference>
<gene>
    <name evidence="2" type="ORF">B5807_06752</name>
</gene>